<evidence type="ECO:0000313" key="3">
    <source>
        <dbReference type="EMBL" id="KAK9016897.1"/>
    </source>
</evidence>
<dbReference type="InterPro" id="IPR018253">
    <property type="entry name" value="DnaJ_domain_CS"/>
</dbReference>
<keyword evidence="4" id="KW-1185">Reference proteome</keyword>
<feature type="domain" description="J" evidence="2">
    <location>
        <begin position="12"/>
        <end position="81"/>
    </location>
</feature>
<dbReference type="SUPFAM" id="SSF46565">
    <property type="entry name" value="Chaperone J-domain"/>
    <property type="match status" value="1"/>
</dbReference>
<dbReference type="PANTHER" id="PTHR44743:SF11">
    <property type="entry name" value="PUTATIVE, EXPRESSED-RELATED"/>
    <property type="match status" value="1"/>
</dbReference>
<dbReference type="SMART" id="SM00271">
    <property type="entry name" value="DnaJ"/>
    <property type="match status" value="1"/>
</dbReference>
<feature type="region of interest" description="Disordered" evidence="1">
    <location>
        <begin position="125"/>
        <end position="156"/>
    </location>
</feature>
<protein>
    <recommendedName>
        <fullName evidence="2">J domain-containing protein</fullName>
    </recommendedName>
</protein>
<dbReference type="Pfam" id="PF00226">
    <property type="entry name" value="DnaJ"/>
    <property type="match status" value="1"/>
</dbReference>
<name>A0ABR2RW24_9ROSI</name>
<reference evidence="3 4" key="1">
    <citation type="journal article" date="2024" name="G3 (Bethesda)">
        <title>Genome assembly of Hibiscus sabdariffa L. provides insights into metabolisms of medicinal natural products.</title>
        <authorList>
            <person name="Kim T."/>
        </authorList>
    </citation>
    <scope>NUCLEOTIDE SEQUENCE [LARGE SCALE GENOMIC DNA]</scope>
    <source>
        <strain evidence="3">TK-2024</strain>
        <tissue evidence="3">Old leaves</tissue>
    </source>
</reference>
<dbReference type="PRINTS" id="PR00625">
    <property type="entry name" value="JDOMAIN"/>
</dbReference>
<dbReference type="CDD" id="cd06257">
    <property type="entry name" value="DnaJ"/>
    <property type="match status" value="1"/>
</dbReference>
<evidence type="ECO:0000256" key="1">
    <source>
        <dbReference type="SAM" id="MobiDB-lite"/>
    </source>
</evidence>
<organism evidence="3 4">
    <name type="scientific">Hibiscus sabdariffa</name>
    <name type="common">roselle</name>
    <dbReference type="NCBI Taxonomy" id="183260"/>
    <lineage>
        <taxon>Eukaryota</taxon>
        <taxon>Viridiplantae</taxon>
        <taxon>Streptophyta</taxon>
        <taxon>Embryophyta</taxon>
        <taxon>Tracheophyta</taxon>
        <taxon>Spermatophyta</taxon>
        <taxon>Magnoliopsida</taxon>
        <taxon>eudicotyledons</taxon>
        <taxon>Gunneridae</taxon>
        <taxon>Pentapetalae</taxon>
        <taxon>rosids</taxon>
        <taxon>malvids</taxon>
        <taxon>Malvales</taxon>
        <taxon>Malvaceae</taxon>
        <taxon>Malvoideae</taxon>
        <taxon>Hibiscus</taxon>
    </lineage>
</organism>
<proteinExistence type="predicted"/>
<dbReference type="InterPro" id="IPR036869">
    <property type="entry name" value="J_dom_sf"/>
</dbReference>
<dbReference type="PROSITE" id="PS00636">
    <property type="entry name" value="DNAJ_1"/>
    <property type="match status" value="1"/>
</dbReference>
<evidence type="ECO:0000313" key="4">
    <source>
        <dbReference type="Proteomes" id="UP001396334"/>
    </source>
</evidence>
<comment type="caution">
    <text evidence="3">The sequence shown here is derived from an EMBL/GenBank/DDBJ whole genome shotgun (WGS) entry which is preliminary data.</text>
</comment>
<dbReference type="PANTHER" id="PTHR44743">
    <property type="entry name" value="PUTATIVE, EXPRESSED-RELATED"/>
    <property type="match status" value="1"/>
</dbReference>
<dbReference type="Gene3D" id="1.10.287.110">
    <property type="entry name" value="DnaJ domain"/>
    <property type="match status" value="1"/>
</dbReference>
<sequence>MDREGGSCGGSCYYSVLGIRRDASFSDIRTAYRKLAMKWHPDRYATNPGIAGEAKRRFQQIQEAYSVLSDESKRSMYDAGLYDPFEEEDQGFCDFMQEMISMMNNGKDEGDSFEDLQRMFAEMVGGDDLNSDPTVRKRTRVTASKGNAAKRNNSRC</sequence>
<accession>A0ABR2RW24</accession>
<dbReference type="InterPro" id="IPR001623">
    <property type="entry name" value="DnaJ_domain"/>
</dbReference>
<dbReference type="Proteomes" id="UP001396334">
    <property type="component" value="Unassembled WGS sequence"/>
</dbReference>
<dbReference type="PROSITE" id="PS50076">
    <property type="entry name" value="DNAJ_2"/>
    <property type="match status" value="1"/>
</dbReference>
<gene>
    <name evidence="3" type="ORF">V6N11_079390</name>
</gene>
<evidence type="ECO:0000259" key="2">
    <source>
        <dbReference type="PROSITE" id="PS50076"/>
    </source>
</evidence>
<dbReference type="EMBL" id="JBBPBN010000020">
    <property type="protein sequence ID" value="KAK9016897.1"/>
    <property type="molecule type" value="Genomic_DNA"/>
</dbReference>